<evidence type="ECO:0000313" key="2">
    <source>
        <dbReference type="EMBL" id="PVH28270.1"/>
    </source>
</evidence>
<comment type="caution">
    <text evidence="2">The sequence shown here is derived from an EMBL/GenBank/DDBJ whole genome shotgun (WGS) entry which is preliminary data.</text>
</comment>
<feature type="domain" description="LCCL" evidence="1">
    <location>
        <begin position="92"/>
        <end position="154"/>
    </location>
</feature>
<dbReference type="InterPro" id="IPR004043">
    <property type="entry name" value="LCCL"/>
</dbReference>
<dbReference type="InterPro" id="IPR036609">
    <property type="entry name" value="LCCL_sf"/>
</dbReference>
<evidence type="ECO:0000313" key="3">
    <source>
        <dbReference type="Proteomes" id="UP000245911"/>
    </source>
</evidence>
<gene>
    <name evidence="2" type="ORF">DDE20_13805</name>
</gene>
<dbReference type="SMART" id="SM00603">
    <property type="entry name" value="LCCL"/>
    <property type="match status" value="1"/>
</dbReference>
<dbReference type="Gene3D" id="2.170.130.20">
    <property type="entry name" value="LCCL-like domain"/>
    <property type="match status" value="1"/>
</dbReference>
<reference evidence="2 3" key="1">
    <citation type="submission" date="2018-04" db="EMBL/GenBank/DDBJ databases">
        <title>Pararhodobacter oceanense sp. nov., isolated from marine intertidal sediment.</title>
        <authorList>
            <person name="Wang X.-L."/>
            <person name="Du Z.-J."/>
        </authorList>
    </citation>
    <scope>NUCLEOTIDE SEQUENCE [LARGE SCALE GENOMIC DNA]</scope>
    <source>
        <strain evidence="2 3">AM505</strain>
    </source>
</reference>
<dbReference type="PANTHER" id="PTHR31331">
    <property type="entry name" value="LCCL DOMAIN PROTEIN (AFU_ORTHOLOGUE AFUA_5G08630)"/>
    <property type="match status" value="1"/>
</dbReference>
<protein>
    <recommendedName>
        <fullName evidence="1">LCCL domain-containing protein</fullName>
    </recommendedName>
</protein>
<dbReference type="Proteomes" id="UP000245911">
    <property type="component" value="Unassembled WGS sequence"/>
</dbReference>
<dbReference type="EMBL" id="QDKM01000006">
    <property type="protein sequence ID" value="PVH28270.1"/>
    <property type="molecule type" value="Genomic_DNA"/>
</dbReference>
<dbReference type="AlphaFoldDB" id="A0A2T8HS53"/>
<accession>A0A2T8HS53</accession>
<sequence>MNDPSGQWHFNDDDGGLNSRLRLPTARAGQYDIWVGTYAAQTCQATLVLETFGGTPQPPTTSVLPDPGNLTGFRNRVGQTLLFQVTGASGGSVWGTNIYTDDSTLSRAAVHAGLVQVGQSSVVQVTILPGQQSYAGSTSNGVTTSNYGQWTGSYSFVPIAPPTPTAAGSWRANFNGWAATLELDWNGSTWSGALTFDGTSTREALSDVRVDPASGAISFTRSVPGAQMAMQGFVNGNAINGQYGLVNTPLSLSWSASR</sequence>
<proteinExistence type="predicted"/>
<dbReference type="PANTHER" id="PTHR31331:SF1">
    <property type="entry name" value="CYSTEINE RICH SECRETORY PROTEIN LCCL DOMAIN CONTAINING 2"/>
    <property type="match status" value="1"/>
</dbReference>
<dbReference type="SUPFAM" id="SSF69848">
    <property type="entry name" value="LCCL domain"/>
    <property type="match status" value="1"/>
</dbReference>
<dbReference type="PROSITE" id="PS50820">
    <property type="entry name" value="LCCL"/>
    <property type="match status" value="1"/>
</dbReference>
<name>A0A2T8HS53_9RHOB</name>
<organism evidence="2 3">
    <name type="scientific">Pararhodobacter oceanensis</name>
    <dbReference type="NCBI Taxonomy" id="2172121"/>
    <lineage>
        <taxon>Bacteria</taxon>
        <taxon>Pseudomonadati</taxon>
        <taxon>Pseudomonadota</taxon>
        <taxon>Alphaproteobacteria</taxon>
        <taxon>Rhodobacterales</taxon>
        <taxon>Paracoccaceae</taxon>
        <taxon>Pararhodobacter</taxon>
    </lineage>
</organism>
<keyword evidence="3" id="KW-1185">Reference proteome</keyword>
<dbReference type="Pfam" id="PF03815">
    <property type="entry name" value="LCCL"/>
    <property type="match status" value="1"/>
</dbReference>
<dbReference type="InterPro" id="IPR051957">
    <property type="entry name" value="CRISP-LCCL_domain"/>
</dbReference>
<evidence type="ECO:0000259" key="1">
    <source>
        <dbReference type="PROSITE" id="PS50820"/>
    </source>
</evidence>